<dbReference type="AlphaFoldDB" id="A0A0C3LHC8"/>
<accession>A0A0C3LHC8</accession>
<sequence length="120" mass="13641">MRDLRESCPTLAEVWWNETATESCCGWDDKNPYGYRITRRLPVHFFLSEKLVPLPARNRDPAGSRLYVIATAVSSRPSLTLKMYSHLCIWISLSFSFLSPTSSDVSVPRILLCDLSRTAT</sequence>
<reference evidence="2" key="2">
    <citation type="submission" date="2015-01" db="EMBL/GenBank/DDBJ databases">
        <title>Evolutionary Origins and Diversification of the Mycorrhizal Mutualists.</title>
        <authorList>
            <consortium name="DOE Joint Genome Institute"/>
            <consortium name="Mycorrhizal Genomics Consortium"/>
            <person name="Kohler A."/>
            <person name="Kuo A."/>
            <person name="Nagy L.G."/>
            <person name="Floudas D."/>
            <person name="Copeland A."/>
            <person name="Barry K.W."/>
            <person name="Cichocki N."/>
            <person name="Veneault-Fourrey C."/>
            <person name="LaButti K."/>
            <person name="Lindquist E.A."/>
            <person name="Lipzen A."/>
            <person name="Lundell T."/>
            <person name="Morin E."/>
            <person name="Murat C."/>
            <person name="Riley R."/>
            <person name="Ohm R."/>
            <person name="Sun H."/>
            <person name="Tunlid A."/>
            <person name="Henrissat B."/>
            <person name="Grigoriev I.V."/>
            <person name="Hibbett D.S."/>
            <person name="Martin F."/>
        </authorList>
    </citation>
    <scope>NUCLEOTIDE SEQUENCE [LARGE SCALE GENOMIC DNA]</scope>
    <source>
        <strain evidence="2">MUT 4182</strain>
    </source>
</reference>
<proteinExistence type="predicted"/>
<gene>
    <name evidence="1" type="ORF">M407DRAFT_133126</name>
</gene>
<keyword evidence="2" id="KW-1185">Reference proteome</keyword>
<organism evidence="1 2">
    <name type="scientific">Tulasnella calospora MUT 4182</name>
    <dbReference type="NCBI Taxonomy" id="1051891"/>
    <lineage>
        <taxon>Eukaryota</taxon>
        <taxon>Fungi</taxon>
        <taxon>Dikarya</taxon>
        <taxon>Basidiomycota</taxon>
        <taxon>Agaricomycotina</taxon>
        <taxon>Agaricomycetes</taxon>
        <taxon>Cantharellales</taxon>
        <taxon>Tulasnellaceae</taxon>
        <taxon>Tulasnella</taxon>
    </lineage>
</organism>
<protein>
    <submittedName>
        <fullName evidence="1">Uncharacterized protein</fullName>
    </submittedName>
</protein>
<dbReference type="Proteomes" id="UP000054248">
    <property type="component" value="Unassembled WGS sequence"/>
</dbReference>
<name>A0A0C3LHC8_9AGAM</name>
<reference evidence="1 2" key="1">
    <citation type="submission" date="2014-04" db="EMBL/GenBank/DDBJ databases">
        <authorList>
            <consortium name="DOE Joint Genome Institute"/>
            <person name="Kuo A."/>
            <person name="Girlanda M."/>
            <person name="Perotto S."/>
            <person name="Kohler A."/>
            <person name="Nagy L.G."/>
            <person name="Floudas D."/>
            <person name="Copeland A."/>
            <person name="Barry K.W."/>
            <person name="Cichocki N."/>
            <person name="Veneault-Fourrey C."/>
            <person name="LaButti K."/>
            <person name="Lindquist E.A."/>
            <person name="Lipzen A."/>
            <person name="Lundell T."/>
            <person name="Morin E."/>
            <person name="Murat C."/>
            <person name="Sun H."/>
            <person name="Tunlid A."/>
            <person name="Henrissat B."/>
            <person name="Grigoriev I.V."/>
            <person name="Hibbett D.S."/>
            <person name="Martin F."/>
            <person name="Nordberg H.P."/>
            <person name="Cantor M.N."/>
            <person name="Hua S.X."/>
        </authorList>
    </citation>
    <scope>NUCLEOTIDE SEQUENCE [LARGE SCALE GENOMIC DNA]</scope>
    <source>
        <strain evidence="1 2">MUT 4182</strain>
    </source>
</reference>
<dbReference type="EMBL" id="KN823160">
    <property type="protein sequence ID" value="KIO20822.1"/>
    <property type="molecule type" value="Genomic_DNA"/>
</dbReference>
<evidence type="ECO:0000313" key="2">
    <source>
        <dbReference type="Proteomes" id="UP000054248"/>
    </source>
</evidence>
<evidence type="ECO:0000313" key="1">
    <source>
        <dbReference type="EMBL" id="KIO20822.1"/>
    </source>
</evidence>
<dbReference type="HOGENOM" id="CLU_2051380_0_0_1"/>